<comment type="subcellular location">
    <subcellularLocation>
        <location evidence="1 11">Cell outer membrane</location>
        <topology evidence="1 11">Multi-pass membrane protein</topology>
    </subcellularLocation>
</comment>
<evidence type="ECO:0000256" key="9">
    <source>
        <dbReference type="ARBA" id="ARBA00023170"/>
    </source>
</evidence>
<evidence type="ECO:0000313" key="16">
    <source>
        <dbReference type="Proteomes" id="UP001165652"/>
    </source>
</evidence>
<keyword evidence="3 11" id="KW-0813">Transport</keyword>
<dbReference type="InterPro" id="IPR037066">
    <property type="entry name" value="Plug_dom_sf"/>
</dbReference>
<evidence type="ECO:0000256" key="6">
    <source>
        <dbReference type="ARBA" id="ARBA00022729"/>
    </source>
</evidence>
<accession>A0ABT5JDY4</accession>
<evidence type="ECO:0000256" key="8">
    <source>
        <dbReference type="ARBA" id="ARBA00023136"/>
    </source>
</evidence>
<feature type="domain" description="TonB-dependent receptor-like beta-barrel" evidence="13">
    <location>
        <begin position="233"/>
        <end position="663"/>
    </location>
</feature>
<dbReference type="InterPro" id="IPR039426">
    <property type="entry name" value="TonB-dep_rcpt-like"/>
</dbReference>
<keyword evidence="4 11" id="KW-1134">Transmembrane beta strand</keyword>
<evidence type="ECO:0000256" key="1">
    <source>
        <dbReference type="ARBA" id="ARBA00004571"/>
    </source>
</evidence>
<dbReference type="InterPro" id="IPR010949">
    <property type="entry name" value="TonB_Hb/transfer/lactofer_rcpt"/>
</dbReference>
<evidence type="ECO:0000256" key="2">
    <source>
        <dbReference type="ARBA" id="ARBA00009810"/>
    </source>
</evidence>
<evidence type="ECO:0000313" key="15">
    <source>
        <dbReference type="EMBL" id="MDC7787827.1"/>
    </source>
</evidence>
<evidence type="ECO:0000256" key="3">
    <source>
        <dbReference type="ARBA" id="ARBA00022448"/>
    </source>
</evidence>
<keyword evidence="5 11" id="KW-0812">Transmembrane</keyword>
<dbReference type="SUPFAM" id="SSF56935">
    <property type="entry name" value="Porins"/>
    <property type="match status" value="1"/>
</dbReference>
<keyword evidence="16" id="KW-1185">Reference proteome</keyword>
<evidence type="ECO:0000256" key="5">
    <source>
        <dbReference type="ARBA" id="ARBA00022692"/>
    </source>
</evidence>
<dbReference type="RefSeq" id="WP_272778667.1">
    <property type="nucleotide sequence ID" value="NZ_JAQQLI010000033.1"/>
</dbReference>
<evidence type="ECO:0000256" key="4">
    <source>
        <dbReference type="ARBA" id="ARBA00022452"/>
    </source>
</evidence>
<comment type="caution">
    <text evidence="15">The sequence shown here is derived from an EMBL/GenBank/DDBJ whole genome shotgun (WGS) entry which is preliminary data.</text>
</comment>
<dbReference type="PROSITE" id="PS52016">
    <property type="entry name" value="TONB_DEPENDENT_REC_3"/>
    <property type="match status" value="1"/>
</dbReference>
<dbReference type="PANTHER" id="PTHR30069:SF41">
    <property type="entry name" value="HEME_HEMOPEXIN UTILIZATION PROTEIN C"/>
    <property type="match status" value="1"/>
</dbReference>
<proteinExistence type="inferred from homology"/>
<dbReference type="InterPro" id="IPR036942">
    <property type="entry name" value="Beta-barrel_TonB_sf"/>
</dbReference>
<keyword evidence="9 15" id="KW-0675">Receptor</keyword>
<reference evidence="15" key="2">
    <citation type="submission" date="2023-02" db="EMBL/GenBank/DDBJ databases">
        <authorList>
            <person name="Rayyan A."/>
            <person name="Meyer T."/>
            <person name="Kyndt J.A."/>
        </authorList>
    </citation>
    <scope>NUCLEOTIDE SEQUENCE</scope>
    <source>
        <strain evidence="15">DSM 9987</strain>
    </source>
</reference>
<dbReference type="NCBIfam" id="TIGR01786">
    <property type="entry name" value="TonB-hemlactrns"/>
    <property type="match status" value="1"/>
</dbReference>
<keyword evidence="6" id="KW-0732">Signal</keyword>
<gene>
    <name evidence="15" type="ORF">PQJ73_19220</name>
</gene>
<dbReference type="Gene3D" id="2.170.130.10">
    <property type="entry name" value="TonB-dependent receptor, plug domain"/>
    <property type="match status" value="1"/>
</dbReference>
<name>A0ABT5JDY4_RHOTP</name>
<dbReference type="InterPro" id="IPR011276">
    <property type="entry name" value="TonB_haem/Hb_rcpt"/>
</dbReference>
<evidence type="ECO:0000256" key="10">
    <source>
        <dbReference type="ARBA" id="ARBA00023237"/>
    </source>
</evidence>
<comment type="similarity">
    <text evidence="2 11 12">Belongs to the TonB-dependent receptor family.</text>
</comment>
<protein>
    <submittedName>
        <fullName evidence="15">TonB-dependent hemoglobin/transferrin/lactoferrin family receptor</fullName>
    </submittedName>
</protein>
<dbReference type="EMBL" id="JAQQLI010000033">
    <property type="protein sequence ID" value="MDC7787827.1"/>
    <property type="molecule type" value="Genomic_DNA"/>
</dbReference>
<evidence type="ECO:0000256" key="12">
    <source>
        <dbReference type="RuleBase" id="RU003357"/>
    </source>
</evidence>
<dbReference type="Gene3D" id="2.40.170.20">
    <property type="entry name" value="TonB-dependent receptor, beta-barrel domain"/>
    <property type="match status" value="1"/>
</dbReference>
<keyword evidence="7 12" id="KW-0798">TonB box</keyword>
<evidence type="ECO:0000259" key="14">
    <source>
        <dbReference type="Pfam" id="PF07715"/>
    </source>
</evidence>
<reference evidence="15" key="1">
    <citation type="journal article" date="2023" name="Microbiol Resour">
        <title>Genome Sequences of Rhodoplanes serenus and Two Thermotolerant Strains, Rhodoplanes tepidamans and 'Rhodoplanes cryptolactis,' Further Refine the Genus.</title>
        <authorList>
            <person name="Rayyan A.A."/>
            <person name="Kyndt J.A."/>
        </authorList>
    </citation>
    <scope>NUCLEOTIDE SEQUENCE</scope>
    <source>
        <strain evidence="15">DSM 9987</strain>
    </source>
</reference>
<dbReference type="Pfam" id="PF00593">
    <property type="entry name" value="TonB_dep_Rec_b-barrel"/>
    <property type="match status" value="1"/>
</dbReference>
<sequence>MAQSTESLDAITVVATKTEEKAIDSLAPVSTVRMEQIDQILPKRLSDMLIAVPGVTVQDRGDSPATAINIRGLQDFGRVAVVVDGARQNYQRSGHGANGSFFLDPELIGGVDIVRGPTANIYGTGAIGGVASFRTKDIQDVVRPGEKWGVEGHTQAASNHGSGLASVFGGVHVNPNIDFFAGGSFKKQANYDDGSGTEVLNSWNQVGSALTKLTVRPAEHHEVKFTGIFQNFQYDAGQPTRTVNGVTATGTSIYATDVTNITTAARWRYARPDNQLIDWDANVYWNRTENQQVKTAHTSSSVTSPALCGAGVPGNAISGCVGDERGYTLDTVGFDANNTSRFEAFGFRHAVTVGGDTFHDKVTTTDETGDSNVTTPGGERTVGGAFLQVKSNYATWLEVIAAARYDTYELSGLGTGTSGDRVSPKITIGVTPVDGFTPYVTYAEGYRAPTLTETVISGAHAAVGIPSYLLPVLAFNCPSGDVGLFCFLPNPNLQAEIGKNKEVGVNLKYDNVFLAGATFRGKFNVFRNDVYDYIELTGFGAFKADYNYYQYQNIPHARIDGFEAETMYDTGDWFVGLAGTLQRGKNVDTGAGLVRIQGDRIVTTVGARFLDRKITAMVRWASVASNDNVPSTYIPASSYNLVNVYVGYQPTPDVLMSFGIDNLLNQYYRPYAIARSSGDVGAQNDLLWASAAPGITFKGSVKIRFGGA</sequence>
<dbReference type="CDD" id="cd01347">
    <property type="entry name" value="ligand_gated_channel"/>
    <property type="match status" value="1"/>
</dbReference>
<keyword evidence="10 11" id="KW-0998">Cell outer membrane</keyword>
<evidence type="ECO:0000256" key="7">
    <source>
        <dbReference type="ARBA" id="ARBA00023077"/>
    </source>
</evidence>
<feature type="domain" description="TonB-dependent receptor plug" evidence="14">
    <location>
        <begin position="23"/>
        <end position="130"/>
    </location>
</feature>
<evidence type="ECO:0000259" key="13">
    <source>
        <dbReference type="Pfam" id="PF00593"/>
    </source>
</evidence>
<evidence type="ECO:0000256" key="11">
    <source>
        <dbReference type="PROSITE-ProRule" id="PRU01360"/>
    </source>
</evidence>
<dbReference type="InterPro" id="IPR012910">
    <property type="entry name" value="Plug_dom"/>
</dbReference>
<dbReference type="Proteomes" id="UP001165652">
    <property type="component" value="Unassembled WGS sequence"/>
</dbReference>
<dbReference type="PANTHER" id="PTHR30069">
    <property type="entry name" value="TONB-DEPENDENT OUTER MEMBRANE RECEPTOR"/>
    <property type="match status" value="1"/>
</dbReference>
<dbReference type="InterPro" id="IPR000531">
    <property type="entry name" value="Beta-barrel_TonB"/>
</dbReference>
<organism evidence="15 16">
    <name type="scientific">Rhodoplanes tepidamans</name>
    <name type="common">Rhodoplanes cryptolactis</name>
    <dbReference type="NCBI Taxonomy" id="200616"/>
    <lineage>
        <taxon>Bacteria</taxon>
        <taxon>Pseudomonadati</taxon>
        <taxon>Pseudomonadota</taxon>
        <taxon>Alphaproteobacteria</taxon>
        <taxon>Hyphomicrobiales</taxon>
        <taxon>Nitrobacteraceae</taxon>
        <taxon>Rhodoplanes</taxon>
    </lineage>
</organism>
<dbReference type="NCBIfam" id="TIGR01785">
    <property type="entry name" value="TonB-hemin"/>
    <property type="match status" value="1"/>
</dbReference>
<keyword evidence="8 11" id="KW-0472">Membrane</keyword>
<dbReference type="Pfam" id="PF07715">
    <property type="entry name" value="Plug"/>
    <property type="match status" value="1"/>
</dbReference>